<feature type="binding site" evidence="7">
    <location>
        <position position="170"/>
    </location>
    <ligand>
        <name>Zn(2+)</name>
        <dbReference type="ChEBI" id="CHEBI:29105"/>
        <label>2</label>
    </ligand>
</feature>
<dbReference type="SUPFAM" id="SSF56281">
    <property type="entry name" value="Metallo-hydrolase/oxidoreductase"/>
    <property type="match status" value="1"/>
</dbReference>
<sequence>MRLLALPALSDNYIWAIAREAGDALIVDPGEPGPVLAAAAEGLRPAAILLTHHHNDHIGGTAALLQRWPQIPVFSPHDERIAEAAQRLGEGDRIEAAGHSLRILEVPGHTLSHIAYVLDDGPDGAPVAFTGDTLFSLGCGRLFEGTPAQMLASLSRLAALPDPTRVCCGHEYTLSNAAFARVVEPDNLALQRRIEQAQAMRNAGQPTLPSTIADERAANPFLRSREPAVIAAVSARLGRAPADEVETFAELRRWKDGFRA</sequence>
<dbReference type="KEGG" id="lem:LEN_3309"/>
<dbReference type="EC" id="3.1.2.6" evidence="7"/>
<feature type="binding site" evidence="7">
    <location>
        <position position="56"/>
    </location>
    <ligand>
        <name>Zn(2+)</name>
        <dbReference type="ChEBI" id="CHEBI:29105"/>
        <label>2</label>
    </ligand>
</feature>
<gene>
    <name evidence="7" type="primary">gloB</name>
    <name evidence="9" type="ORF">LEN_3309</name>
</gene>
<dbReference type="Gene3D" id="3.60.15.10">
    <property type="entry name" value="Ribonuclease Z/Hydroxyacylglutathione hydrolase-like"/>
    <property type="match status" value="1"/>
</dbReference>
<dbReference type="HAMAP" id="MF_01374">
    <property type="entry name" value="Glyoxalase_2"/>
    <property type="match status" value="1"/>
</dbReference>
<dbReference type="SMART" id="SM00849">
    <property type="entry name" value="Lactamase_B"/>
    <property type="match status" value="1"/>
</dbReference>
<dbReference type="GeneID" id="83065131"/>
<comment type="similarity">
    <text evidence="3 7">Belongs to the metallo-beta-lactamase superfamily. Glyoxalase II family.</text>
</comment>
<comment type="catalytic activity">
    <reaction evidence="1 7">
        <text>an S-(2-hydroxyacyl)glutathione + H2O = a 2-hydroxy carboxylate + glutathione + H(+)</text>
        <dbReference type="Rhea" id="RHEA:21864"/>
        <dbReference type="ChEBI" id="CHEBI:15377"/>
        <dbReference type="ChEBI" id="CHEBI:15378"/>
        <dbReference type="ChEBI" id="CHEBI:57925"/>
        <dbReference type="ChEBI" id="CHEBI:58896"/>
        <dbReference type="ChEBI" id="CHEBI:71261"/>
        <dbReference type="EC" id="3.1.2.6"/>
    </reaction>
</comment>
<comment type="pathway">
    <text evidence="2 7">Secondary metabolite metabolism; methylglyoxal degradation; (R)-lactate from methylglyoxal: step 2/2.</text>
</comment>
<keyword evidence="5 7" id="KW-0378">Hydrolase</keyword>
<feature type="binding site" evidence="7">
    <location>
        <position position="52"/>
    </location>
    <ligand>
        <name>Zn(2+)</name>
        <dbReference type="ChEBI" id="CHEBI:29105"/>
        <label>1</label>
    </ligand>
</feature>
<evidence type="ECO:0000256" key="1">
    <source>
        <dbReference type="ARBA" id="ARBA00001623"/>
    </source>
</evidence>
<feature type="binding site" evidence="7">
    <location>
        <position position="132"/>
    </location>
    <ligand>
        <name>Zn(2+)</name>
        <dbReference type="ChEBI" id="CHEBI:29105"/>
        <label>1</label>
    </ligand>
</feature>
<feature type="binding site" evidence="7">
    <location>
        <position position="132"/>
    </location>
    <ligand>
        <name>Zn(2+)</name>
        <dbReference type="ChEBI" id="CHEBI:29105"/>
        <label>2</label>
    </ligand>
</feature>
<feature type="binding site" evidence="7">
    <location>
        <position position="57"/>
    </location>
    <ligand>
        <name>Zn(2+)</name>
        <dbReference type="ChEBI" id="CHEBI:29105"/>
        <label>2</label>
    </ligand>
</feature>
<dbReference type="InterPro" id="IPR035680">
    <property type="entry name" value="Clx_II_MBL"/>
</dbReference>
<evidence type="ECO:0000313" key="10">
    <source>
        <dbReference type="Proteomes" id="UP000218824"/>
    </source>
</evidence>
<dbReference type="AlphaFoldDB" id="A0AAU9AJI9"/>
<dbReference type="GO" id="GO:0004416">
    <property type="term" value="F:hydroxyacylglutathione hydrolase activity"/>
    <property type="evidence" value="ECO:0007669"/>
    <property type="project" value="UniProtKB-UniRule"/>
</dbReference>
<dbReference type="NCBIfam" id="TIGR03413">
    <property type="entry name" value="GSH_gloB"/>
    <property type="match status" value="1"/>
</dbReference>
<dbReference type="RefSeq" id="WP_096379180.1">
    <property type="nucleotide sequence ID" value="NZ_AP014940.1"/>
</dbReference>
<dbReference type="GO" id="GO:0046872">
    <property type="term" value="F:metal ion binding"/>
    <property type="evidence" value="ECO:0007669"/>
    <property type="project" value="UniProtKB-KW"/>
</dbReference>
<keyword evidence="4 7" id="KW-0479">Metal-binding</keyword>
<evidence type="ECO:0000256" key="6">
    <source>
        <dbReference type="ARBA" id="ARBA00022833"/>
    </source>
</evidence>
<dbReference type="InterPro" id="IPR050110">
    <property type="entry name" value="Glyoxalase_II_hydrolase"/>
</dbReference>
<protein>
    <recommendedName>
        <fullName evidence="7">Hydroxyacylglutathione hydrolase</fullName>
        <ecNumber evidence="7">3.1.2.6</ecNumber>
    </recommendedName>
    <alternativeName>
        <fullName evidence="7">Glyoxalase II</fullName>
        <shortName evidence="7">Glx II</shortName>
    </alternativeName>
</protein>
<dbReference type="EMBL" id="AP014940">
    <property type="protein sequence ID" value="BAV98796.1"/>
    <property type="molecule type" value="Genomic_DNA"/>
</dbReference>
<dbReference type="Pfam" id="PF16123">
    <property type="entry name" value="HAGH_C"/>
    <property type="match status" value="1"/>
</dbReference>
<dbReference type="CDD" id="cd07723">
    <property type="entry name" value="hydroxyacylglutathione_hydrolase_MBL-fold"/>
    <property type="match status" value="1"/>
</dbReference>
<evidence type="ECO:0000259" key="8">
    <source>
        <dbReference type="SMART" id="SM00849"/>
    </source>
</evidence>
<feature type="binding site" evidence="7">
    <location>
        <position position="54"/>
    </location>
    <ligand>
        <name>Zn(2+)</name>
        <dbReference type="ChEBI" id="CHEBI:29105"/>
        <label>1</label>
    </ligand>
</feature>
<comment type="cofactor">
    <cofactor evidence="7">
        <name>Zn(2+)</name>
        <dbReference type="ChEBI" id="CHEBI:29105"/>
    </cofactor>
    <text evidence="7">Binds 2 Zn(2+) ions per subunit.</text>
</comment>
<proteinExistence type="inferred from homology"/>
<dbReference type="PIRSF" id="PIRSF005457">
    <property type="entry name" value="Glx"/>
    <property type="match status" value="1"/>
</dbReference>
<accession>A0AAU9AJI9</accession>
<dbReference type="Pfam" id="PF00753">
    <property type="entry name" value="Lactamase_B"/>
    <property type="match status" value="1"/>
</dbReference>
<dbReference type="PANTHER" id="PTHR43705:SF1">
    <property type="entry name" value="HYDROXYACYLGLUTATHIONE HYDROLASE GLOB"/>
    <property type="match status" value="1"/>
</dbReference>
<dbReference type="InterPro" id="IPR001279">
    <property type="entry name" value="Metallo-B-lactamas"/>
</dbReference>
<evidence type="ECO:0000256" key="2">
    <source>
        <dbReference type="ARBA" id="ARBA00004963"/>
    </source>
</evidence>
<feature type="domain" description="Metallo-beta-lactamase" evidence="8">
    <location>
        <begin position="11"/>
        <end position="170"/>
    </location>
</feature>
<dbReference type="InterPro" id="IPR036866">
    <property type="entry name" value="RibonucZ/Hydroxyglut_hydro"/>
</dbReference>
<evidence type="ECO:0000256" key="5">
    <source>
        <dbReference type="ARBA" id="ARBA00022801"/>
    </source>
</evidence>
<reference evidence="9 10" key="1">
    <citation type="journal article" date="2017" name="DNA Res.">
        <title>Complete genome sequence and expression profile of the commercial lytic enzyme producer Lysobacter enzymogenes M497-1.</title>
        <authorList>
            <person name="Takami H."/>
            <person name="Toyoda A."/>
            <person name="Uchiyama I."/>
            <person name="Itoh T."/>
            <person name="Takaki Y."/>
            <person name="Arai W."/>
            <person name="Nishi S."/>
            <person name="Kawai M."/>
            <person name="Shinya K."/>
            <person name="Ikeda H."/>
        </authorList>
    </citation>
    <scope>NUCLEOTIDE SEQUENCE [LARGE SCALE GENOMIC DNA]</scope>
    <source>
        <strain evidence="9 10">M497-1</strain>
    </source>
</reference>
<keyword evidence="6 7" id="KW-0862">Zinc</keyword>
<evidence type="ECO:0000256" key="3">
    <source>
        <dbReference type="ARBA" id="ARBA00006759"/>
    </source>
</evidence>
<evidence type="ECO:0000256" key="7">
    <source>
        <dbReference type="HAMAP-Rule" id="MF_01374"/>
    </source>
</evidence>
<evidence type="ECO:0000256" key="4">
    <source>
        <dbReference type="ARBA" id="ARBA00022723"/>
    </source>
</evidence>
<comment type="function">
    <text evidence="7">Thiolesterase that catalyzes the hydrolysis of S-D-lactoyl-glutathione to form glutathione and D-lactic acid.</text>
</comment>
<dbReference type="PANTHER" id="PTHR43705">
    <property type="entry name" value="HYDROXYACYLGLUTATHIONE HYDROLASE"/>
    <property type="match status" value="1"/>
</dbReference>
<dbReference type="Proteomes" id="UP000218824">
    <property type="component" value="Chromosome"/>
</dbReference>
<dbReference type="GO" id="GO:0019243">
    <property type="term" value="P:methylglyoxal catabolic process to D-lactate via S-lactoyl-glutathione"/>
    <property type="evidence" value="ECO:0007669"/>
    <property type="project" value="UniProtKB-UniRule"/>
</dbReference>
<dbReference type="InterPro" id="IPR032282">
    <property type="entry name" value="HAGH_C"/>
</dbReference>
<name>A0AAU9AJI9_LYSEN</name>
<comment type="subunit">
    <text evidence="7">Monomer.</text>
</comment>
<dbReference type="InterPro" id="IPR017782">
    <property type="entry name" value="Hydroxyacylglutathione_Hdrlase"/>
</dbReference>
<evidence type="ECO:0000313" key="9">
    <source>
        <dbReference type="EMBL" id="BAV98796.1"/>
    </source>
</evidence>
<feature type="binding site" evidence="7">
    <location>
        <position position="109"/>
    </location>
    <ligand>
        <name>Zn(2+)</name>
        <dbReference type="ChEBI" id="CHEBI:29105"/>
        <label>1</label>
    </ligand>
</feature>
<organism evidence="9 10">
    <name type="scientific">Lysobacter enzymogenes</name>
    <dbReference type="NCBI Taxonomy" id="69"/>
    <lineage>
        <taxon>Bacteria</taxon>
        <taxon>Pseudomonadati</taxon>
        <taxon>Pseudomonadota</taxon>
        <taxon>Gammaproteobacteria</taxon>
        <taxon>Lysobacterales</taxon>
        <taxon>Lysobacteraceae</taxon>
        <taxon>Lysobacter</taxon>
    </lineage>
</organism>